<evidence type="ECO:0000256" key="6">
    <source>
        <dbReference type="ARBA" id="ARBA00022771"/>
    </source>
</evidence>
<dbReference type="InterPro" id="IPR018957">
    <property type="entry name" value="Znf_C3HC4_RING-type"/>
</dbReference>
<keyword evidence="8 11" id="KW-0862">Zinc</keyword>
<evidence type="ECO:0000256" key="8">
    <source>
        <dbReference type="ARBA" id="ARBA00022833"/>
    </source>
</evidence>
<evidence type="ECO:0000256" key="7">
    <source>
        <dbReference type="ARBA" id="ARBA00022786"/>
    </source>
</evidence>
<dbReference type="InterPro" id="IPR017907">
    <property type="entry name" value="Znf_RING_CS"/>
</dbReference>
<dbReference type="GO" id="GO:0005789">
    <property type="term" value="C:endoplasmic reticulum membrane"/>
    <property type="evidence" value="ECO:0007669"/>
    <property type="project" value="UniProtKB-SubCell"/>
</dbReference>
<sequence>MADETSPAMNFDLNLGPLENWGDATEPGSGSNHNSAFELIGENGLQLGEGSAIGEERNNEVAKTLENGNGYLEDEALRKKGDGGMNNGVEGSFFDCNICLELAKEPVVTCCGHLFCWPCLYHWLHHHSYAEECPVCKGEVTTKNVIPIYGSGSIIREHDVDSRLNNIPLRPQASRFEGWRQIIQRNASIFPMEEMIDHLGSTFELSQESVQNQSRNSSGPRESHVRYNSFLNQFMTSRGARSERAALPFVDMSDLIESSPANNELRSSRLSSYLRHRSSSNRTATLPNLQSGLSSDEIQVARWLAEDSYLNNNPVERNQEQAPAVNDRDSLSSIAAVIRSESQSVDNAIEIDSRVLLSTSSSRTRRRNDTSRTSDVDGGDSRARRRRRLTDFRTFS</sequence>
<keyword evidence="5 11" id="KW-0479">Metal-binding</keyword>
<dbReference type="GO" id="GO:0008270">
    <property type="term" value="F:zinc ion binding"/>
    <property type="evidence" value="ECO:0007669"/>
    <property type="project" value="UniProtKB-KW"/>
</dbReference>
<keyword evidence="4 11" id="KW-0808">Transferase</keyword>
<dbReference type="GO" id="GO:0006511">
    <property type="term" value="P:ubiquitin-dependent protein catabolic process"/>
    <property type="evidence" value="ECO:0007669"/>
    <property type="project" value="UniProtKB-UniRule"/>
</dbReference>
<dbReference type="GO" id="GO:0061630">
    <property type="term" value="F:ubiquitin protein ligase activity"/>
    <property type="evidence" value="ECO:0007669"/>
    <property type="project" value="UniProtKB-UniRule"/>
</dbReference>
<comment type="caution">
    <text evidence="14">The sequence shown here is derived from an EMBL/GenBank/DDBJ whole genome shotgun (WGS) entry which is preliminary data.</text>
</comment>
<dbReference type="EC" id="2.3.2.27" evidence="11"/>
<dbReference type="CDD" id="cd16534">
    <property type="entry name" value="RING-HC_RNF5-like"/>
    <property type="match status" value="1"/>
</dbReference>
<feature type="domain" description="RING-type" evidence="13">
    <location>
        <begin position="96"/>
        <end position="137"/>
    </location>
</feature>
<evidence type="ECO:0000256" key="5">
    <source>
        <dbReference type="ARBA" id="ARBA00022723"/>
    </source>
</evidence>
<dbReference type="AlphaFoldDB" id="A0A8S0UWJ0"/>
<evidence type="ECO:0000256" key="4">
    <source>
        <dbReference type="ARBA" id="ARBA00022679"/>
    </source>
</evidence>
<name>A0A8S0UWJ0_OLEEU</name>
<dbReference type="PROSITE" id="PS50089">
    <property type="entry name" value="ZF_RING_2"/>
    <property type="match status" value="1"/>
</dbReference>
<dbReference type="Pfam" id="PF00097">
    <property type="entry name" value="zf-C3HC4"/>
    <property type="match status" value="1"/>
</dbReference>
<dbReference type="SUPFAM" id="SSF57850">
    <property type="entry name" value="RING/U-box"/>
    <property type="match status" value="1"/>
</dbReference>
<dbReference type="Gramene" id="OE9A006167T1">
    <property type="protein sequence ID" value="OE9A006167C1"/>
    <property type="gene ID" value="OE9A006167"/>
</dbReference>
<dbReference type="InterPro" id="IPR013083">
    <property type="entry name" value="Znf_RING/FYVE/PHD"/>
</dbReference>
<keyword evidence="9" id="KW-0472">Membrane</keyword>
<dbReference type="Proteomes" id="UP000594638">
    <property type="component" value="Unassembled WGS sequence"/>
</dbReference>
<comment type="catalytic activity">
    <reaction evidence="1 11">
        <text>S-ubiquitinyl-[E2 ubiquitin-conjugating enzyme]-L-cysteine + [acceptor protein]-L-lysine = [E2 ubiquitin-conjugating enzyme]-L-cysteine + N(6)-ubiquitinyl-[acceptor protein]-L-lysine.</text>
        <dbReference type="EC" id="2.3.2.27"/>
    </reaction>
</comment>
<dbReference type="Gene3D" id="3.30.40.10">
    <property type="entry name" value="Zinc/RING finger domain, C3HC4 (zinc finger)"/>
    <property type="match status" value="1"/>
</dbReference>
<dbReference type="GO" id="GO:0016874">
    <property type="term" value="F:ligase activity"/>
    <property type="evidence" value="ECO:0007669"/>
    <property type="project" value="UniProtKB-KW"/>
</dbReference>
<feature type="compositionally biased region" description="Basic and acidic residues" evidence="12">
    <location>
        <begin position="367"/>
        <end position="382"/>
    </location>
</feature>
<evidence type="ECO:0000256" key="10">
    <source>
        <dbReference type="PROSITE-ProRule" id="PRU00175"/>
    </source>
</evidence>
<dbReference type="SMART" id="SM00184">
    <property type="entry name" value="RING"/>
    <property type="match status" value="1"/>
</dbReference>
<evidence type="ECO:0000256" key="2">
    <source>
        <dbReference type="ARBA" id="ARBA00004308"/>
    </source>
</evidence>
<evidence type="ECO:0000256" key="9">
    <source>
        <dbReference type="ARBA" id="ARBA00023136"/>
    </source>
</evidence>
<keyword evidence="15" id="KW-1185">Reference proteome</keyword>
<comment type="function">
    <text evidence="11">E3 ubiquitin-protein ligase.</text>
</comment>
<keyword evidence="14" id="KW-0436">Ligase</keyword>
<evidence type="ECO:0000313" key="15">
    <source>
        <dbReference type="Proteomes" id="UP000594638"/>
    </source>
</evidence>
<evidence type="ECO:0000256" key="11">
    <source>
        <dbReference type="RuleBase" id="RU369090"/>
    </source>
</evidence>
<accession>A0A8S0UWJ0</accession>
<keyword evidence="6 10" id="KW-0863">Zinc-finger</keyword>
<evidence type="ECO:0000256" key="1">
    <source>
        <dbReference type="ARBA" id="ARBA00000900"/>
    </source>
</evidence>
<dbReference type="InterPro" id="IPR001841">
    <property type="entry name" value="Znf_RING"/>
</dbReference>
<dbReference type="PROSITE" id="PS00518">
    <property type="entry name" value="ZF_RING_1"/>
    <property type="match status" value="1"/>
</dbReference>
<keyword evidence="11" id="KW-0256">Endoplasmic reticulum</keyword>
<organism evidence="14 15">
    <name type="scientific">Olea europaea subsp. europaea</name>
    <dbReference type="NCBI Taxonomy" id="158383"/>
    <lineage>
        <taxon>Eukaryota</taxon>
        <taxon>Viridiplantae</taxon>
        <taxon>Streptophyta</taxon>
        <taxon>Embryophyta</taxon>
        <taxon>Tracheophyta</taxon>
        <taxon>Spermatophyta</taxon>
        <taxon>Magnoliopsida</taxon>
        <taxon>eudicotyledons</taxon>
        <taxon>Gunneridae</taxon>
        <taxon>Pentapetalae</taxon>
        <taxon>asterids</taxon>
        <taxon>lamiids</taxon>
        <taxon>Lamiales</taxon>
        <taxon>Oleaceae</taxon>
        <taxon>Oleeae</taxon>
        <taxon>Olea</taxon>
    </lineage>
</organism>
<evidence type="ECO:0000313" key="14">
    <source>
        <dbReference type="EMBL" id="CAA3021026.1"/>
    </source>
</evidence>
<feature type="region of interest" description="Disordered" evidence="12">
    <location>
        <begin position="360"/>
        <end position="396"/>
    </location>
</feature>
<comment type="domain">
    <text evidence="11">The RING-type zinc finger domain is responsible for E3 ligase activity.</text>
</comment>
<evidence type="ECO:0000259" key="13">
    <source>
        <dbReference type="PROSITE" id="PS50089"/>
    </source>
</evidence>
<dbReference type="OrthoDB" id="6270329at2759"/>
<comment type="subcellular location">
    <subcellularLocation>
        <location evidence="2">Endomembrane system</location>
    </subcellularLocation>
    <subcellularLocation>
        <location evidence="11">Endoplasmic reticulum membrane</location>
        <topology evidence="11">Single-pass type IV membrane protein</topology>
    </subcellularLocation>
</comment>
<gene>
    <name evidence="14" type="ORF">OLEA9_A006167</name>
</gene>
<dbReference type="EMBL" id="CACTIH010009047">
    <property type="protein sequence ID" value="CAA3021026.1"/>
    <property type="molecule type" value="Genomic_DNA"/>
</dbReference>
<proteinExistence type="predicted"/>
<reference evidence="14 15" key="1">
    <citation type="submission" date="2019-12" db="EMBL/GenBank/DDBJ databases">
        <authorList>
            <person name="Alioto T."/>
            <person name="Alioto T."/>
            <person name="Gomez Garrido J."/>
        </authorList>
    </citation>
    <scope>NUCLEOTIDE SEQUENCE [LARGE SCALE GENOMIC DNA]</scope>
</reference>
<keyword evidence="7 11" id="KW-0833">Ubl conjugation pathway</keyword>
<dbReference type="InterPro" id="IPR045103">
    <property type="entry name" value="RNF5/RNF185-like"/>
</dbReference>
<evidence type="ECO:0000256" key="12">
    <source>
        <dbReference type="SAM" id="MobiDB-lite"/>
    </source>
</evidence>
<evidence type="ECO:0000256" key="3">
    <source>
        <dbReference type="ARBA" id="ARBA00004906"/>
    </source>
</evidence>
<dbReference type="PANTHER" id="PTHR12313">
    <property type="entry name" value="E3 UBIQUITIN-PROTEIN LIGASE RNF5-RELATED"/>
    <property type="match status" value="1"/>
</dbReference>
<protein>
    <recommendedName>
        <fullName evidence="11">E3 ubiquitin-protein ligase RMA</fullName>
        <ecNumber evidence="11">2.3.2.27</ecNumber>
    </recommendedName>
    <alternativeName>
        <fullName evidence="11">Protein RING membrane-anchor</fullName>
    </alternativeName>
    <alternativeName>
        <fullName evidence="11">RING-type E3 ubiquitin transferase RMA</fullName>
    </alternativeName>
</protein>
<comment type="pathway">
    <text evidence="3 11">Protein modification; protein ubiquitination.</text>
</comment>